<dbReference type="Pfam" id="PF13699">
    <property type="entry name" value="eCIS_core"/>
    <property type="match status" value="1"/>
</dbReference>
<dbReference type="EMBL" id="JAAAHS010000070">
    <property type="protein sequence ID" value="NBE52175.1"/>
    <property type="molecule type" value="Genomic_DNA"/>
</dbReference>
<sequence>MSTTASQDAQSADQAAADRRRKRKERAAKNRAPEPKNIVSGAGQPLDVGVRRELEEQLGHDLSGVRLHTDRDAGTLTGLLGADAVAVGQDVFFGEGKYQPGTEQGRALLAHELLHTIQHPFASGALAAGRDLGQVSGAHESAERAAEDTAQAVTRGEQAAEIAPVPGTPAWMRYTTVHADRNRLELLDPATVVDRLANTVVRTLRSDPTDSAQRVRAALAPLAEELQERVLDRLEHRLLTSEHDFVVDLVTEIYEDGQAESEATARQRALVAPAVEEDTAGDVLAEREQEQEAAQEERERDERPGPAPGPEKQEADGDSAPATGSTPQNAGATIPQGGASGADAGKAEAEKESDPRTGGDASSPKGDGEQPTSPAAQSSGQEAAGGAKADAKQDAAKSQESGKDKGGQDSGKGQQDGKGEKGGQDSAKGEKGGDRAGAKAADEQAKKDAGQEEGAGPGADAEQEDAAKARESAAAAEAAKKDEPVRDEGTPKDAGKDEEFPGRSSTLDGARAQDEEPEEETESAAQGGDSEVEVGGGEESAWDVKLRPEDFLPEQD</sequence>
<evidence type="ECO:0000313" key="3">
    <source>
        <dbReference type="EMBL" id="NBE52175.1"/>
    </source>
</evidence>
<evidence type="ECO:0000259" key="2">
    <source>
        <dbReference type="Pfam" id="PF13699"/>
    </source>
</evidence>
<dbReference type="RefSeq" id="WP_161696853.1">
    <property type="nucleotide sequence ID" value="NZ_JAAAHS010000070.1"/>
</dbReference>
<reference evidence="3" key="1">
    <citation type="submission" date="2020-01" db="EMBL/GenBank/DDBJ databases">
        <title>Whole-genome analyses of novel actinobacteria.</title>
        <authorList>
            <person name="Sahin N."/>
        </authorList>
    </citation>
    <scope>NUCLEOTIDE SEQUENCE</scope>
    <source>
        <strain evidence="3">YC537</strain>
    </source>
</reference>
<feature type="non-terminal residue" evidence="3">
    <location>
        <position position="556"/>
    </location>
</feature>
<feature type="compositionally biased region" description="Basic and acidic residues" evidence="1">
    <location>
        <begin position="415"/>
        <end position="450"/>
    </location>
</feature>
<evidence type="ECO:0000313" key="4">
    <source>
        <dbReference type="Proteomes" id="UP000598297"/>
    </source>
</evidence>
<feature type="compositionally biased region" description="Basic and acidic residues" evidence="1">
    <location>
        <begin position="478"/>
        <end position="501"/>
    </location>
</feature>
<name>A0A964UPU2_9ACTN</name>
<feature type="domain" description="eCIS core" evidence="2">
    <location>
        <begin position="45"/>
        <end position="119"/>
    </location>
</feature>
<gene>
    <name evidence="3" type="ORF">GUY60_12220</name>
</gene>
<dbReference type="OrthoDB" id="9153660at2"/>
<feature type="region of interest" description="Disordered" evidence="1">
    <location>
        <begin position="277"/>
        <end position="556"/>
    </location>
</feature>
<keyword evidence="4" id="KW-1185">Reference proteome</keyword>
<feature type="compositionally biased region" description="Basic and acidic residues" evidence="1">
    <location>
        <begin position="345"/>
        <end position="357"/>
    </location>
</feature>
<dbReference type="Proteomes" id="UP000598297">
    <property type="component" value="Unassembled WGS sequence"/>
</dbReference>
<comment type="caution">
    <text evidence="3">The sequence shown here is derived from an EMBL/GenBank/DDBJ whole genome shotgun (WGS) entry which is preliminary data.</text>
</comment>
<accession>A0A964UPU2</accession>
<feature type="compositionally biased region" description="Basic and acidic residues" evidence="1">
    <location>
        <begin position="389"/>
        <end position="407"/>
    </location>
</feature>
<dbReference type="InterPro" id="IPR025295">
    <property type="entry name" value="eCIS_core_dom"/>
</dbReference>
<feature type="compositionally biased region" description="Basic and acidic residues" evidence="1">
    <location>
        <begin position="284"/>
        <end position="304"/>
    </location>
</feature>
<dbReference type="AlphaFoldDB" id="A0A964UPU2"/>
<feature type="compositionally biased region" description="Polar residues" evidence="1">
    <location>
        <begin position="322"/>
        <end position="331"/>
    </location>
</feature>
<proteinExistence type="predicted"/>
<feature type="compositionally biased region" description="Low complexity" evidence="1">
    <location>
        <begin position="1"/>
        <end position="15"/>
    </location>
</feature>
<evidence type="ECO:0000256" key="1">
    <source>
        <dbReference type="SAM" id="MobiDB-lite"/>
    </source>
</evidence>
<feature type="region of interest" description="Disordered" evidence="1">
    <location>
        <begin position="1"/>
        <end position="46"/>
    </location>
</feature>
<organism evidence="3 4">
    <name type="scientific">Streptomyces boluensis</name>
    <dbReference type="NCBI Taxonomy" id="1775135"/>
    <lineage>
        <taxon>Bacteria</taxon>
        <taxon>Bacillati</taxon>
        <taxon>Actinomycetota</taxon>
        <taxon>Actinomycetes</taxon>
        <taxon>Kitasatosporales</taxon>
        <taxon>Streptomycetaceae</taxon>
        <taxon>Streptomyces</taxon>
    </lineage>
</organism>
<feature type="compositionally biased region" description="Low complexity" evidence="1">
    <location>
        <begin position="375"/>
        <end position="388"/>
    </location>
</feature>
<protein>
    <submittedName>
        <fullName evidence="3">DUF4157 domain-containing protein</fullName>
    </submittedName>
</protein>